<dbReference type="AlphaFoldDB" id="A0AAU7V9D3"/>
<evidence type="ECO:0000256" key="2">
    <source>
        <dbReference type="SAM" id="Phobius"/>
    </source>
</evidence>
<feature type="transmembrane region" description="Helical" evidence="2">
    <location>
        <begin position="37"/>
        <end position="58"/>
    </location>
</feature>
<evidence type="ECO:0000256" key="1">
    <source>
        <dbReference type="SAM" id="MobiDB-lite"/>
    </source>
</evidence>
<evidence type="ECO:0000313" key="3">
    <source>
        <dbReference type="EMBL" id="XBW08882.1"/>
    </source>
</evidence>
<gene>
    <name evidence="3" type="ORF">SAC06_04835</name>
</gene>
<reference evidence="3" key="1">
    <citation type="submission" date="2023-11" db="EMBL/GenBank/DDBJ databases">
        <title>Scrofimicrobium hongkongense sp. nov., isolated from a patient with peritonitis.</title>
        <authorList>
            <person name="Lao H.Y."/>
            <person name="Wong A.Y.P."/>
            <person name="Ng T.L."/>
            <person name="Wong R.Y.L."/>
            <person name="Yau M.C.Y."/>
            <person name="Lam J.Y.W."/>
            <person name="Siu G.K.H."/>
        </authorList>
    </citation>
    <scope>NUCLEOTIDE SEQUENCE</scope>
    <source>
        <strain evidence="3">R131</strain>
    </source>
</reference>
<dbReference type="EMBL" id="CP138335">
    <property type="protein sequence ID" value="XBW08882.1"/>
    <property type="molecule type" value="Genomic_DNA"/>
</dbReference>
<protein>
    <submittedName>
        <fullName evidence="3">DUF4191 domain-containing protein</fullName>
    </submittedName>
</protein>
<dbReference type="KEGG" id="sapp:SAC06_04835"/>
<accession>A0AAU7V9D3</accession>
<sequence length="237" mass="26366">MAKNSSSGADTSSAPKKNRWYKNLADSYRIVARTYKWVPYAMIILPILLLGGSVALGMVLKPVWMWLITGVMLALLADMLILSTLLRPAMYSQVDGTVGSVYVVISQIKRGWVINDQPVQVTREQDLVWRIVGRAGVVLISEGPSNHVRPLLVNERKKINRITANAPVVFIECGHDEGQIPLKKLPRKLRSLKKQLTKAEVPAVAMRLDAIEAKSSPIPRGVDPNNVRMNRRALRGK</sequence>
<keyword evidence="2" id="KW-1133">Transmembrane helix</keyword>
<dbReference type="Pfam" id="PF13829">
    <property type="entry name" value="DUF4191"/>
    <property type="match status" value="1"/>
</dbReference>
<keyword evidence="2" id="KW-0472">Membrane</keyword>
<name>A0AAU7V9D3_9ACTO</name>
<feature type="transmembrane region" description="Helical" evidence="2">
    <location>
        <begin position="64"/>
        <end position="86"/>
    </location>
</feature>
<keyword evidence="2" id="KW-0812">Transmembrane</keyword>
<proteinExistence type="predicted"/>
<feature type="region of interest" description="Disordered" evidence="1">
    <location>
        <begin position="217"/>
        <end position="237"/>
    </location>
</feature>
<organism evidence="3">
    <name type="scientific">Scrofimicrobium appendicitidis</name>
    <dbReference type="NCBI Taxonomy" id="3079930"/>
    <lineage>
        <taxon>Bacteria</taxon>
        <taxon>Bacillati</taxon>
        <taxon>Actinomycetota</taxon>
        <taxon>Actinomycetes</taxon>
        <taxon>Actinomycetales</taxon>
        <taxon>Actinomycetaceae</taxon>
        <taxon>Scrofimicrobium</taxon>
    </lineage>
</organism>
<dbReference type="RefSeq" id="WP_350259082.1">
    <property type="nucleotide sequence ID" value="NZ_CP138335.1"/>
</dbReference>
<dbReference type="InterPro" id="IPR025445">
    <property type="entry name" value="DUF4191"/>
</dbReference>